<dbReference type="AlphaFoldDB" id="A0A3S0PQJ2"/>
<keyword evidence="14" id="KW-1185">Reference proteome</keyword>
<evidence type="ECO:0000256" key="10">
    <source>
        <dbReference type="ARBA" id="ARBA00022777"/>
    </source>
</evidence>
<feature type="domain" description="PTS EIIA type-2" evidence="11">
    <location>
        <begin position="2"/>
        <end position="142"/>
    </location>
</feature>
<dbReference type="Gene3D" id="3.40.930.10">
    <property type="entry name" value="Mannitol-specific EII, Chain A"/>
    <property type="match status" value="2"/>
</dbReference>
<dbReference type="NCBIfam" id="NF008319">
    <property type="entry name" value="PRK11109.1"/>
    <property type="match status" value="1"/>
</dbReference>
<dbReference type="GO" id="GO:0009401">
    <property type="term" value="P:phosphoenolpyruvate-dependent sugar phosphotransferase system"/>
    <property type="evidence" value="ECO:0007669"/>
    <property type="project" value="UniProtKB-KW"/>
</dbReference>
<dbReference type="OrthoDB" id="1640042at2"/>
<evidence type="ECO:0000256" key="1">
    <source>
        <dbReference type="ARBA" id="ARBA00003136"/>
    </source>
</evidence>
<dbReference type="Gene3D" id="3.30.1340.10">
    <property type="entry name" value="HPr-like"/>
    <property type="match status" value="1"/>
</dbReference>
<comment type="subcellular location">
    <subcellularLocation>
        <location evidence="2">Cytoplasm</location>
    </subcellularLocation>
</comment>
<protein>
    <recommendedName>
        <fullName evidence="3">Multiphosphoryl transfer protein</fullName>
    </recommendedName>
</protein>
<dbReference type="PRINTS" id="PR00107">
    <property type="entry name" value="PHOSPHOCPHPR"/>
</dbReference>
<dbReference type="InterPro" id="IPR000032">
    <property type="entry name" value="HPr-like"/>
</dbReference>
<name>A0A3S0PQJ2_9VIBR</name>
<reference evidence="13 14" key="1">
    <citation type="submission" date="2018-12" db="EMBL/GenBank/DDBJ databases">
        <title>Vibrio sp. isolated from China Sea.</title>
        <authorList>
            <person name="Li Y."/>
        </authorList>
    </citation>
    <scope>NUCLEOTIDE SEQUENCE [LARGE SCALE GENOMIC DNA]</scope>
    <source>
        <strain evidence="13 14">BEI207</strain>
    </source>
</reference>
<evidence type="ECO:0000256" key="6">
    <source>
        <dbReference type="ARBA" id="ARBA00022553"/>
    </source>
</evidence>
<comment type="function">
    <text evidence="1">The phosphoenolpyruvate-dependent sugar phosphotransferase system (sugar PTS), a major carbohydrate active transport system, catalyzes the phosphorylation of incoming sugar substrates concomitantly with their translocation across the cell membrane. The enzyme II FruAB PTS system is involved in fructose transport.</text>
</comment>
<evidence type="ECO:0000313" key="13">
    <source>
        <dbReference type="EMBL" id="RTZ17311.1"/>
    </source>
</evidence>
<proteinExistence type="predicted"/>
<keyword evidence="8" id="KW-0808">Transferase</keyword>
<dbReference type="InterPro" id="IPR002178">
    <property type="entry name" value="PTS_EIIA_type-2_dom"/>
</dbReference>
<dbReference type="InterPro" id="IPR035895">
    <property type="entry name" value="HPr-like_sf"/>
</dbReference>
<dbReference type="Pfam" id="PF00359">
    <property type="entry name" value="PTS_EIIA_2"/>
    <property type="match status" value="1"/>
</dbReference>
<keyword evidence="9" id="KW-0598">Phosphotransferase system</keyword>
<dbReference type="NCBIfam" id="TIGR01003">
    <property type="entry name" value="PTS_HPr_family"/>
    <property type="match status" value="1"/>
</dbReference>
<organism evidence="13 14">
    <name type="scientific">Vibrio aquaticus</name>
    <dbReference type="NCBI Taxonomy" id="2496559"/>
    <lineage>
        <taxon>Bacteria</taxon>
        <taxon>Pseudomonadati</taxon>
        <taxon>Pseudomonadota</taxon>
        <taxon>Gammaproteobacteria</taxon>
        <taxon>Vibrionales</taxon>
        <taxon>Vibrionaceae</taxon>
        <taxon>Vibrio</taxon>
    </lineage>
</organism>
<keyword evidence="5" id="KW-0963">Cytoplasm</keyword>
<evidence type="ECO:0000256" key="9">
    <source>
        <dbReference type="ARBA" id="ARBA00022683"/>
    </source>
</evidence>
<dbReference type="PROSITE" id="PS51094">
    <property type="entry name" value="PTS_EIIA_TYPE_2"/>
    <property type="match status" value="1"/>
</dbReference>
<dbReference type="InterPro" id="IPR016152">
    <property type="entry name" value="PTrfase/Anion_transptr"/>
</dbReference>
<sequence>MLTLSNKDITLAQQASDKIEAIKNIAQSLAENGFVDGGYVNGMIDREHQSATFLGNGIAIPHGTVETKSLVKSTGVAVHHYPKGVDWGNGNTVYVAIGIAAKSDEHLEILKQLTKVLGSDGVEEALKSAKKEQDIIQLLLGQTQLDADLDAAHVQLNFPASDMLQMGAVASGLLKNSGCAGNEFVADIINKKPTHLGQGLWLVGSDKAVTRTGVSFVSTANDCQYEGLPVRGLITFSACNAAHKSILSNLSSLVFNNKQNDLLEANTEQLIAMLKGESAAPSRSDDHSAVFKIKNAHGLHARPGAMLVAEAKKFESNIRVANLDGDSKEVNAKSLMKVIALGVKHGHQLKFTAEGHDATQALESIGAAIASGLGEG</sequence>
<accession>A0A3S0PQJ2</accession>
<evidence type="ECO:0000256" key="4">
    <source>
        <dbReference type="ARBA" id="ARBA00022448"/>
    </source>
</evidence>
<dbReference type="FunFam" id="3.30.1340.10:FF:000005">
    <property type="entry name" value="Fructose-specific PTS system IIA component"/>
    <property type="match status" value="1"/>
</dbReference>
<evidence type="ECO:0000259" key="12">
    <source>
        <dbReference type="PROSITE" id="PS51350"/>
    </source>
</evidence>
<dbReference type="EMBL" id="RXZH01000001">
    <property type="protein sequence ID" value="RTZ17311.1"/>
    <property type="molecule type" value="Genomic_DNA"/>
</dbReference>
<comment type="caution">
    <text evidence="13">The sequence shown here is derived from an EMBL/GenBank/DDBJ whole genome shotgun (WGS) entry which is preliminary data.</text>
</comment>
<dbReference type="CDD" id="cd00211">
    <property type="entry name" value="PTS_IIA_fru"/>
    <property type="match status" value="1"/>
</dbReference>
<keyword evidence="7" id="KW-0762">Sugar transport</keyword>
<dbReference type="InterPro" id="IPR001020">
    <property type="entry name" value="PTS_HPr_His_P_site"/>
</dbReference>
<dbReference type="PROSITE" id="PS00372">
    <property type="entry name" value="PTS_EIIA_TYPE_2_HIS"/>
    <property type="match status" value="1"/>
</dbReference>
<keyword evidence="10" id="KW-0418">Kinase</keyword>
<dbReference type="InterPro" id="IPR002114">
    <property type="entry name" value="PTS_HPr_Ser_P_site"/>
</dbReference>
<evidence type="ECO:0000256" key="7">
    <source>
        <dbReference type="ARBA" id="ARBA00022597"/>
    </source>
</evidence>
<evidence type="ECO:0000256" key="3">
    <source>
        <dbReference type="ARBA" id="ARBA00015565"/>
    </source>
</evidence>
<keyword evidence="6" id="KW-0597">Phosphoprotein</keyword>
<dbReference type="InterPro" id="IPR050893">
    <property type="entry name" value="Sugar_PTS"/>
</dbReference>
<evidence type="ECO:0000256" key="5">
    <source>
        <dbReference type="ARBA" id="ARBA00022490"/>
    </source>
</evidence>
<evidence type="ECO:0000259" key="11">
    <source>
        <dbReference type="PROSITE" id="PS51094"/>
    </source>
</evidence>
<evidence type="ECO:0000256" key="2">
    <source>
        <dbReference type="ARBA" id="ARBA00004496"/>
    </source>
</evidence>
<keyword evidence="4" id="KW-0813">Transport</keyword>
<evidence type="ECO:0000313" key="14">
    <source>
        <dbReference type="Proteomes" id="UP000268973"/>
    </source>
</evidence>
<dbReference type="Proteomes" id="UP000268973">
    <property type="component" value="Unassembled WGS sequence"/>
</dbReference>
<dbReference type="GO" id="GO:0005737">
    <property type="term" value="C:cytoplasm"/>
    <property type="evidence" value="ECO:0007669"/>
    <property type="project" value="UniProtKB-SubCell"/>
</dbReference>
<feature type="domain" description="HPr" evidence="12">
    <location>
        <begin position="286"/>
        <end position="376"/>
    </location>
</feature>
<dbReference type="PANTHER" id="PTHR30181">
    <property type="entry name" value="MANNITOL PERMEASE IIC COMPONENT"/>
    <property type="match status" value="1"/>
</dbReference>
<evidence type="ECO:0000256" key="8">
    <source>
        <dbReference type="ARBA" id="ARBA00022679"/>
    </source>
</evidence>
<dbReference type="GO" id="GO:0005886">
    <property type="term" value="C:plasma membrane"/>
    <property type="evidence" value="ECO:0007669"/>
    <property type="project" value="TreeGrafter"/>
</dbReference>
<dbReference type="SUPFAM" id="SSF55594">
    <property type="entry name" value="HPr-like"/>
    <property type="match status" value="1"/>
</dbReference>
<dbReference type="PROSITE" id="PS00589">
    <property type="entry name" value="PTS_HPR_SER"/>
    <property type="match status" value="1"/>
</dbReference>
<dbReference type="RefSeq" id="WP_126572067.1">
    <property type="nucleotide sequence ID" value="NZ_RXZH01000001.1"/>
</dbReference>
<dbReference type="PROSITE" id="PS51350">
    <property type="entry name" value="PTS_HPR_DOM"/>
    <property type="match status" value="1"/>
</dbReference>
<dbReference type="PROSITE" id="PS00369">
    <property type="entry name" value="PTS_HPR_HIS"/>
    <property type="match status" value="1"/>
</dbReference>
<dbReference type="GO" id="GO:0090563">
    <property type="term" value="F:protein-phosphocysteine-sugar phosphotransferase activity"/>
    <property type="evidence" value="ECO:0007669"/>
    <property type="project" value="TreeGrafter"/>
</dbReference>
<gene>
    <name evidence="13" type="ORF">EJ063_00590</name>
</gene>
<dbReference type="GO" id="GO:0016301">
    <property type="term" value="F:kinase activity"/>
    <property type="evidence" value="ECO:0007669"/>
    <property type="project" value="UniProtKB-KW"/>
</dbReference>
<dbReference type="Pfam" id="PF00381">
    <property type="entry name" value="PTS-HPr"/>
    <property type="match status" value="1"/>
</dbReference>
<dbReference type="SUPFAM" id="SSF55804">
    <property type="entry name" value="Phoshotransferase/anion transport protein"/>
    <property type="match status" value="2"/>
</dbReference>
<dbReference type="CDD" id="cd00367">
    <property type="entry name" value="PTS-HPr_like"/>
    <property type="match status" value="1"/>
</dbReference>
<dbReference type="PANTHER" id="PTHR30181:SF3">
    <property type="entry name" value="MULTIPHOSPHORYL TRANSFER PROTEIN"/>
    <property type="match status" value="1"/>
</dbReference>